<dbReference type="FunCoup" id="A0A200Q4U5">
    <property type="interactions" value="58"/>
</dbReference>
<accession>A0A200Q4U5</accession>
<organism evidence="4 5">
    <name type="scientific">Macleaya cordata</name>
    <name type="common">Five-seeded plume-poppy</name>
    <name type="synonym">Bocconia cordata</name>
    <dbReference type="NCBI Taxonomy" id="56857"/>
    <lineage>
        <taxon>Eukaryota</taxon>
        <taxon>Viridiplantae</taxon>
        <taxon>Streptophyta</taxon>
        <taxon>Embryophyta</taxon>
        <taxon>Tracheophyta</taxon>
        <taxon>Spermatophyta</taxon>
        <taxon>Magnoliopsida</taxon>
        <taxon>Ranunculales</taxon>
        <taxon>Papaveraceae</taxon>
        <taxon>Papaveroideae</taxon>
        <taxon>Macleaya</taxon>
    </lineage>
</organism>
<gene>
    <name evidence="4" type="ORF">BVC80_441g283</name>
</gene>
<evidence type="ECO:0000256" key="2">
    <source>
        <dbReference type="SAM" id="MobiDB-lite"/>
    </source>
</evidence>
<evidence type="ECO:0000256" key="1">
    <source>
        <dbReference type="PROSITE-ProRule" id="PRU00285"/>
    </source>
</evidence>
<sequence>MAPGPQAAKSNRCIVTDDQQFLLLFIIGTYFGPDLKDERPNKSALQRIAEGLPQYTSENLAQSQMKTCITERVYYYVLRMASPSVLVKLPLLRQFIKGNLYTPTHDLTGDQYRQFTDLFPTKLHPQSRFRDRYKTVDNIIFIHNPDISYIKPEDMERFKCLTGLDDLVLDKVAAINASVGVGTTPPAPSRSSPPAPSRSSTPPVPSSSISQKRKHVNYDSLEGQAPPNSRLASLPAPPLNVGPLGRVGTTVLVLPENPTIEEWNNIVAASRNGIELVGTAAARQAGPLVGLVDVGVSDNAYLFRVSLPGVRRNADDFSCKVQPEGKVVIEGVTETGQRYIYKHNQVFHMRTRNLCRPGPFKISFHLPGPVKACELIANFGRGILEGIVEKA</sequence>
<name>A0A200Q4U5_MACCD</name>
<dbReference type="AlphaFoldDB" id="A0A200Q4U5"/>
<dbReference type="InterPro" id="IPR002068">
    <property type="entry name" value="A-crystallin/Hsp20_dom"/>
</dbReference>
<dbReference type="FunFam" id="2.60.40.790:FF:000049">
    <property type="entry name" value="Increased DNA methylation 3"/>
    <property type="match status" value="1"/>
</dbReference>
<dbReference type="EMBL" id="MVGT01003118">
    <property type="protein sequence ID" value="OVA05505.1"/>
    <property type="molecule type" value="Genomic_DNA"/>
</dbReference>
<feature type="compositionally biased region" description="Pro residues" evidence="2">
    <location>
        <begin position="185"/>
        <end position="196"/>
    </location>
</feature>
<dbReference type="GO" id="GO:0005634">
    <property type="term" value="C:nucleus"/>
    <property type="evidence" value="ECO:0007669"/>
    <property type="project" value="TreeGrafter"/>
</dbReference>
<protein>
    <submittedName>
        <fullName evidence="4">Alpha crystallin/Hsp20 domain</fullName>
    </submittedName>
</protein>
<evidence type="ECO:0000313" key="4">
    <source>
        <dbReference type="EMBL" id="OVA05505.1"/>
    </source>
</evidence>
<keyword evidence="5" id="KW-1185">Reference proteome</keyword>
<reference evidence="4 5" key="1">
    <citation type="journal article" date="2017" name="Mol. Plant">
        <title>The Genome of Medicinal Plant Macleaya cordata Provides New Insights into Benzylisoquinoline Alkaloids Metabolism.</title>
        <authorList>
            <person name="Liu X."/>
            <person name="Liu Y."/>
            <person name="Huang P."/>
            <person name="Ma Y."/>
            <person name="Qing Z."/>
            <person name="Tang Q."/>
            <person name="Cao H."/>
            <person name="Cheng P."/>
            <person name="Zheng Y."/>
            <person name="Yuan Z."/>
            <person name="Zhou Y."/>
            <person name="Liu J."/>
            <person name="Tang Z."/>
            <person name="Zhuo Y."/>
            <person name="Zhang Y."/>
            <person name="Yu L."/>
            <person name="Huang J."/>
            <person name="Yang P."/>
            <person name="Peng Q."/>
            <person name="Zhang J."/>
            <person name="Jiang W."/>
            <person name="Zhang Z."/>
            <person name="Lin K."/>
            <person name="Ro D.K."/>
            <person name="Chen X."/>
            <person name="Xiong X."/>
            <person name="Shang Y."/>
            <person name="Huang S."/>
            <person name="Zeng J."/>
        </authorList>
    </citation>
    <scope>NUCLEOTIDE SEQUENCE [LARGE SCALE GENOMIC DNA]</scope>
    <source>
        <strain evidence="5">cv. BLH2017</strain>
        <tissue evidence="4">Root</tissue>
    </source>
</reference>
<dbReference type="SUPFAM" id="SSF49764">
    <property type="entry name" value="HSP20-like chaperones"/>
    <property type="match status" value="1"/>
</dbReference>
<dbReference type="Proteomes" id="UP000195402">
    <property type="component" value="Unassembled WGS sequence"/>
</dbReference>
<comment type="caution">
    <text evidence="4">The sequence shown here is derived from an EMBL/GenBank/DDBJ whole genome shotgun (WGS) entry which is preliminary data.</text>
</comment>
<dbReference type="OMA" id="YSYMAPL"/>
<feature type="region of interest" description="Disordered" evidence="2">
    <location>
        <begin position="179"/>
        <end position="239"/>
    </location>
</feature>
<dbReference type="PANTHER" id="PTHR34661">
    <property type="entry name" value="INCREASED DNA METHYLATION 3"/>
    <property type="match status" value="1"/>
</dbReference>
<comment type="similarity">
    <text evidence="1">Belongs to the small heat shock protein (HSP20) family.</text>
</comment>
<dbReference type="OrthoDB" id="1927234at2759"/>
<dbReference type="CDD" id="cd06464">
    <property type="entry name" value="ACD_sHsps-like"/>
    <property type="match status" value="1"/>
</dbReference>
<feature type="domain" description="SHSP" evidence="3">
    <location>
        <begin position="280"/>
        <end position="391"/>
    </location>
</feature>
<dbReference type="PROSITE" id="PS01031">
    <property type="entry name" value="SHSP"/>
    <property type="match status" value="1"/>
</dbReference>
<dbReference type="InParanoid" id="A0A200Q4U5"/>
<dbReference type="Gene3D" id="2.60.40.790">
    <property type="match status" value="1"/>
</dbReference>
<evidence type="ECO:0000313" key="5">
    <source>
        <dbReference type="Proteomes" id="UP000195402"/>
    </source>
</evidence>
<dbReference type="InterPro" id="IPR039321">
    <property type="entry name" value="IDM2/3-like"/>
</dbReference>
<dbReference type="STRING" id="56857.A0A200Q4U5"/>
<dbReference type="PANTHER" id="PTHR34661:SF1">
    <property type="entry name" value="INCREASED DNA METHYLATION 3"/>
    <property type="match status" value="1"/>
</dbReference>
<proteinExistence type="inferred from homology"/>
<dbReference type="InterPro" id="IPR008978">
    <property type="entry name" value="HSP20-like_chaperone"/>
</dbReference>
<evidence type="ECO:0000259" key="3">
    <source>
        <dbReference type="PROSITE" id="PS01031"/>
    </source>
</evidence>